<dbReference type="GO" id="GO:0005634">
    <property type="term" value="C:nucleus"/>
    <property type="evidence" value="ECO:0007669"/>
    <property type="project" value="TreeGrafter"/>
</dbReference>
<dbReference type="InterPro" id="IPR015188">
    <property type="entry name" value="BRCA2_OB_3"/>
</dbReference>
<dbReference type="PANTHER" id="PTHR11289:SF0">
    <property type="entry name" value="BREAST CANCER TYPE 2 SUSCEPTIBILITY PROTEIN"/>
    <property type="match status" value="1"/>
</dbReference>
<dbReference type="AlphaFoldDB" id="A0A0A9YNC5"/>
<dbReference type="InterPro" id="IPR015525">
    <property type="entry name" value="BRCA2"/>
</dbReference>
<dbReference type="Pfam" id="PF09104">
    <property type="entry name" value="BRCA-2_OB3"/>
    <property type="match status" value="1"/>
</dbReference>
<protein>
    <recommendedName>
        <fullName evidence="1">BRCA2 OB3 domain-containing protein</fullName>
    </recommendedName>
</protein>
<evidence type="ECO:0000259" key="1">
    <source>
        <dbReference type="Pfam" id="PF09104"/>
    </source>
</evidence>
<sequence>SNGMLELTEDCSRTVTPIRLVDSPGFAPVFGEIDVVGVVVLLKLPEQTRGVTVVYLSDLDGHYLSITFWTSLSVFGCEDLMAEGSVLSCSNLQWRSVSNQRKIPSVFASEITSFSLNPKETHLQQSVAELKSKIVDKDVEDLVHQARAHILQTSGFRDSSSSPAPSSS</sequence>
<dbReference type="InterPro" id="IPR012340">
    <property type="entry name" value="NA-bd_OB-fold"/>
</dbReference>
<name>A0A0A9YNC5_LYGHE</name>
<feature type="non-terminal residue" evidence="2">
    <location>
        <position position="168"/>
    </location>
</feature>
<dbReference type="Gene3D" id="2.40.50.140">
    <property type="entry name" value="Nucleic acid-binding proteins"/>
    <property type="match status" value="1"/>
</dbReference>
<dbReference type="GO" id="GO:0000724">
    <property type="term" value="P:double-strand break repair via homologous recombination"/>
    <property type="evidence" value="ECO:0007669"/>
    <property type="project" value="InterPro"/>
</dbReference>
<feature type="domain" description="BRCA2 OB3" evidence="1">
    <location>
        <begin position="13"/>
        <end position="150"/>
    </location>
</feature>
<reference evidence="2" key="2">
    <citation type="submission" date="2014-07" db="EMBL/GenBank/DDBJ databases">
        <authorList>
            <person name="Hull J."/>
        </authorList>
    </citation>
    <scope>NUCLEOTIDE SEQUENCE</scope>
</reference>
<accession>A0A0A9YNC5</accession>
<dbReference type="GO" id="GO:0006355">
    <property type="term" value="P:regulation of DNA-templated transcription"/>
    <property type="evidence" value="ECO:0007669"/>
    <property type="project" value="TreeGrafter"/>
</dbReference>
<organism evidence="2">
    <name type="scientific">Lygus hesperus</name>
    <name type="common">Western plant bug</name>
    <dbReference type="NCBI Taxonomy" id="30085"/>
    <lineage>
        <taxon>Eukaryota</taxon>
        <taxon>Metazoa</taxon>
        <taxon>Ecdysozoa</taxon>
        <taxon>Arthropoda</taxon>
        <taxon>Hexapoda</taxon>
        <taxon>Insecta</taxon>
        <taxon>Pterygota</taxon>
        <taxon>Neoptera</taxon>
        <taxon>Paraneoptera</taxon>
        <taxon>Hemiptera</taxon>
        <taxon>Heteroptera</taxon>
        <taxon>Panheteroptera</taxon>
        <taxon>Cimicomorpha</taxon>
        <taxon>Miridae</taxon>
        <taxon>Mirini</taxon>
        <taxon>Lygus</taxon>
    </lineage>
</organism>
<dbReference type="PANTHER" id="PTHR11289">
    <property type="entry name" value="BREAST CANCER TYPE 2 SUSCEPTIBILITY PROTEIN BRCA2"/>
    <property type="match status" value="1"/>
</dbReference>
<evidence type="ECO:0000313" key="2">
    <source>
        <dbReference type="EMBL" id="JAG34557.1"/>
    </source>
</evidence>
<feature type="non-terminal residue" evidence="2">
    <location>
        <position position="1"/>
    </location>
</feature>
<dbReference type="SUPFAM" id="SSF50249">
    <property type="entry name" value="Nucleic acid-binding proteins"/>
    <property type="match status" value="1"/>
</dbReference>
<proteinExistence type="predicted"/>
<reference evidence="2" key="1">
    <citation type="journal article" date="2014" name="PLoS ONE">
        <title>Transcriptome-Based Identification of ABC Transporters in the Western Tarnished Plant Bug Lygus hesperus.</title>
        <authorList>
            <person name="Hull J.J."/>
            <person name="Chaney K."/>
            <person name="Geib S.M."/>
            <person name="Fabrick J.A."/>
            <person name="Brent C.S."/>
            <person name="Walsh D."/>
            <person name="Lavine L.C."/>
        </authorList>
    </citation>
    <scope>NUCLEOTIDE SEQUENCE</scope>
</reference>
<dbReference type="EMBL" id="GBHO01009047">
    <property type="protein sequence ID" value="JAG34557.1"/>
    <property type="molecule type" value="Transcribed_RNA"/>
</dbReference>
<gene>
    <name evidence="2" type="ORF">CM83_40426</name>
</gene>